<dbReference type="CDD" id="cd02142">
    <property type="entry name" value="McbC_SagB-like_oxidoreductase"/>
    <property type="match status" value="1"/>
</dbReference>
<dbReference type="Pfam" id="PF00881">
    <property type="entry name" value="Nitroreductase"/>
    <property type="match status" value="1"/>
</dbReference>
<keyword evidence="3" id="KW-1185">Reference proteome</keyword>
<dbReference type="SUPFAM" id="SSF55469">
    <property type="entry name" value="FMN-dependent nitroreductase-like"/>
    <property type="match status" value="1"/>
</dbReference>
<dbReference type="InterPro" id="IPR052544">
    <property type="entry name" value="Bacteriocin_Proc_Enz"/>
</dbReference>
<dbReference type="InterPro" id="IPR020051">
    <property type="entry name" value="SagB-type_dehydrogenase"/>
</dbReference>
<name>A0A8T8KFW3_9EURY</name>
<evidence type="ECO:0000313" key="3">
    <source>
        <dbReference type="Proteomes" id="UP000681041"/>
    </source>
</evidence>
<sequence>MNKKIILIIFAIILGSVAILAYQSWYFNNDTTSRIILGNQNLPEPVLEGNLSLEETINNRRSVRNFTRESLILSDVSQVLWAAQGITDLENNLRAAPSAGATYPLELYILVGENGVDGLEAGLYHYLPLSHSLEKLVEGDLRQKLYESCNNQEAVLNAPVSIIITGLVQRTQDRYLDPDISSKYMHMEAGHAGQNIYLQSTALGLGTVSIGAINQVLMRDLLKSGQDEEALYVFPIGYSLT</sequence>
<dbReference type="InterPro" id="IPR000415">
    <property type="entry name" value="Nitroreductase-like"/>
</dbReference>
<dbReference type="OrthoDB" id="10206at2157"/>
<dbReference type="RefSeq" id="WP_211533139.1">
    <property type="nucleotide sequence ID" value="NZ_CP058560.1"/>
</dbReference>
<dbReference type="GeneID" id="64821227"/>
<organism evidence="2 3">
    <name type="scientific">Methanobacterium alkalithermotolerans</name>
    <dbReference type="NCBI Taxonomy" id="2731220"/>
    <lineage>
        <taxon>Archaea</taxon>
        <taxon>Methanobacteriati</taxon>
        <taxon>Methanobacteriota</taxon>
        <taxon>Methanomada group</taxon>
        <taxon>Methanobacteria</taxon>
        <taxon>Methanobacteriales</taxon>
        <taxon>Methanobacteriaceae</taxon>
        <taxon>Methanobacterium</taxon>
    </lineage>
</organism>
<dbReference type="PANTHER" id="PTHR43745:SF2">
    <property type="entry name" value="NITROREDUCTASE MJ1384-RELATED"/>
    <property type="match status" value="1"/>
</dbReference>
<gene>
    <name evidence="2" type="ORF">HYG87_10640</name>
</gene>
<proteinExistence type="predicted"/>
<dbReference type="GO" id="GO:0016491">
    <property type="term" value="F:oxidoreductase activity"/>
    <property type="evidence" value="ECO:0007669"/>
    <property type="project" value="InterPro"/>
</dbReference>
<dbReference type="NCBIfam" id="TIGR03605">
    <property type="entry name" value="antibiot_sagB"/>
    <property type="match status" value="1"/>
</dbReference>
<dbReference type="Gene3D" id="3.40.109.10">
    <property type="entry name" value="NADH Oxidase"/>
    <property type="match status" value="1"/>
</dbReference>
<reference evidence="2" key="1">
    <citation type="submission" date="2020-07" db="EMBL/GenBank/DDBJ databases">
        <title>Methanobacterium. sp. MethCan genome.</title>
        <authorList>
            <person name="Postec A."/>
            <person name="Quemeneur M."/>
        </authorList>
    </citation>
    <scope>NUCLEOTIDE SEQUENCE</scope>
    <source>
        <strain evidence="2">MethCAN</strain>
    </source>
</reference>
<dbReference type="PANTHER" id="PTHR43745">
    <property type="entry name" value="NITROREDUCTASE MJ1384-RELATED"/>
    <property type="match status" value="1"/>
</dbReference>
<accession>A0A8T8KFW3</accession>
<evidence type="ECO:0000313" key="2">
    <source>
        <dbReference type="EMBL" id="QUH24181.1"/>
    </source>
</evidence>
<dbReference type="AlphaFoldDB" id="A0A8T8KFW3"/>
<dbReference type="EMBL" id="CP058560">
    <property type="protein sequence ID" value="QUH24181.1"/>
    <property type="molecule type" value="Genomic_DNA"/>
</dbReference>
<protein>
    <submittedName>
        <fullName evidence="2">SagB/ThcOx family dehydrogenase</fullName>
    </submittedName>
</protein>
<dbReference type="InterPro" id="IPR029479">
    <property type="entry name" value="Nitroreductase"/>
</dbReference>
<dbReference type="KEGG" id="meme:HYG87_10640"/>
<dbReference type="Proteomes" id="UP000681041">
    <property type="component" value="Chromosome"/>
</dbReference>
<evidence type="ECO:0000259" key="1">
    <source>
        <dbReference type="Pfam" id="PF00881"/>
    </source>
</evidence>
<feature type="domain" description="Nitroreductase" evidence="1">
    <location>
        <begin position="57"/>
        <end position="238"/>
    </location>
</feature>